<name>A0A1V4HYP0_NITVU</name>
<keyword evidence="2" id="KW-1185">Reference proteome</keyword>
<dbReference type="AlphaFoldDB" id="A0A1V4HYP0"/>
<dbReference type="EMBL" id="MWPQ01000039">
    <property type="protein sequence ID" value="OPH83034.1"/>
    <property type="molecule type" value="Genomic_DNA"/>
</dbReference>
<protein>
    <submittedName>
        <fullName evidence="1">Uncharacterized protein</fullName>
    </submittedName>
</protein>
<comment type="caution">
    <text evidence="1">The sequence shown here is derived from an EMBL/GenBank/DDBJ whole genome shotgun (WGS) entry which is preliminary data.</text>
</comment>
<organism evidence="1 2">
    <name type="scientific">Nitrobacter vulgaris</name>
    <dbReference type="NCBI Taxonomy" id="29421"/>
    <lineage>
        <taxon>Bacteria</taxon>
        <taxon>Pseudomonadati</taxon>
        <taxon>Pseudomonadota</taxon>
        <taxon>Alphaproteobacteria</taxon>
        <taxon>Hyphomicrobiales</taxon>
        <taxon>Nitrobacteraceae</taxon>
        <taxon>Nitrobacter</taxon>
    </lineage>
</organism>
<evidence type="ECO:0000313" key="1">
    <source>
        <dbReference type="EMBL" id="OPH83034.1"/>
    </source>
</evidence>
<dbReference type="Proteomes" id="UP000189940">
    <property type="component" value="Unassembled WGS sequence"/>
</dbReference>
<dbReference type="RefSeq" id="WP_079446633.1">
    <property type="nucleotide sequence ID" value="NZ_MWPQ01000039.1"/>
</dbReference>
<dbReference type="STRING" id="29421.B2M20_08560"/>
<reference evidence="1 2" key="1">
    <citation type="submission" date="2017-02" db="EMBL/GenBank/DDBJ databases">
        <title>Genome sequence of the nitrite-oxidizing bacterium Nitrobacter vulgaris strain Ab1.</title>
        <authorList>
            <person name="Mellbye B.L."/>
            <person name="Davis E.W."/>
            <person name="Spieck E."/>
            <person name="Chang J.H."/>
            <person name="Bottomley P.J."/>
            <person name="Sayavedra-Soto L.A."/>
        </authorList>
    </citation>
    <scope>NUCLEOTIDE SEQUENCE [LARGE SCALE GENOMIC DNA]</scope>
    <source>
        <strain evidence="1 2">Ab1</strain>
    </source>
</reference>
<evidence type="ECO:0000313" key="2">
    <source>
        <dbReference type="Proteomes" id="UP000189940"/>
    </source>
</evidence>
<gene>
    <name evidence="1" type="ORF">B2M20_08560</name>
</gene>
<accession>A0A1V4HYP0</accession>
<sequence>MTSENLTGLTMTECASACNADRCALTGLARCCHPCTSGLPIERLSDPIVMAGFTDACAAIGVANTYLGRTRS</sequence>
<proteinExistence type="predicted"/>